<comment type="caution">
    <text evidence="10">The sequence shown here is derived from an EMBL/GenBank/DDBJ whole genome shotgun (WGS) entry which is preliminary data.</text>
</comment>
<dbReference type="PROSITE" id="PS00108">
    <property type="entry name" value="PROTEIN_KINASE_ST"/>
    <property type="match status" value="1"/>
</dbReference>
<evidence type="ECO:0000256" key="6">
    <source>
        <dbReference type="ARBA" id="ARBA00022840"/>
    </source>
</evidence>
<keyword evidence="6 7" id="KW-0067">ATP-binding</keyword>
<feature type="binding site" evidence="7">
    <location>
        <position position="37"/>
    </location>
    <ligand>
        <name>ATP</name>
        <dbReference type="ChEBI" id="CHEBI:30616"/>
    </ligand>
</feature>
<dbReference type="PANTHER" id="PTHR43289">
    <property type="entry name" value="MITOGEN-ACTIVATED PROTEIN KINASE KINASE KINASE 20-RELATED"/>
    <property type="match status" value="1"/>
</dbReference>
<dbReference type="EMBL" id="BNAR01000007">
    <property type="protein sequence ID" value="GHH46036.1"/>
    <property type="molecule type" value="Genomic_DNA"/>
</dbReference>
<dbReference type="SMART" id="SM00220">
    <property type="entry name" value="S_TKc"/>
    <property type="match status" value="1"/>
</dbReference>
<dbReference type="CDD" id="cd14014">
    <property type="entry name" value="STKc_PknB_like"/>
    <property type="match status" value="1"/>
</dbReference>
<feature type="domain" description="Protein kinase" evidence="9">
    <location>
        <begin position="8"/>
        <end position="265"/>
    </location>
</feature>
<keyword evidence="5" id="KW-0418">Kinase</keyword>
<dbReference type="Pfam" id="PF00069">
    <property type="entry name" value="Pkinase"/>
    <property type="match status" value="1"/>
</dbReference>
<dbReference type="InterPro" id="IPR000719">
    <property type="entry name" value="Prot_kinase_dom"/>
</dbReference>
<keyword evidence="11" id="KW-1185">Reference proteome</keyword>
<dbReference type="InterPro" id="IPR008271">
    <property type="entry name" value="Ser/Thr_kinase_AS"/>
</dbReference>
<name>A0ABQ3MIY7_9PSEU</name>
<keyword evidence="4 7" id="KW-0547">Nucleotide-binding</keyword>
<dbReference type="InterPro" id="IPR011009">
    <property type="entry name" value="Kinase-like_dom_sf"/>
</dbReference>
<evidence type="ECO:0000256" key="4">
    <source>
        <dbReference type="ARBA" id="ARBA00022741"/>
    </source>
</evidence>
<dbReference type="RefSeq" id="WP_308436394.1">
    <property type="nucleotide sequence ID" value="NZ_BNAR01000007.1"/>
</dbReference>
<keyword evidence="8" id="KW-1133">Transmembrane helix</keyword>
<evidence type="ECO:0000256" key="5">
    <source>
        <dbReference type="ARBA" id="ARBA00022777"/>
    </source>
</evidence>
<gene>
    <name evidence="10" type="ORF">GCM10017774_48090</name>
</gene>
<dbReference type="EC" id="2.7.11.1" evidence="1"/>
<dbReference type="Gene3D" id="1.10.510.10">
    <property type="entry name" value="Transferase(Phosphotransferase) domain 1"/>
    <property type="match status" value="1"/>
</dbReference>
<keyword evidence="2" id="KW-0723">Serine/threonine-protein kinase</keyword>
<keyword evidence="3" id="KW-0808">Transferase</keyword>
<evidence type="ECO:0000256" key="8">
    <source>
        <dbReference type="SAM" id="Phobius"/>
    </source>
</evidence>
<evidence type="ECO:0000259" key="9">
    <source>
        <dbReference type="PROSITE" id="PS50011"/>
    </source>
</evidence>
<dbReference type="PROSITE" id="PS50011">
    <property type="entry name" value="PROTEIN_KINASE_DOM"/>
    <property type="match status" value="1"/>
</dbReference>
<accession>A0ABQ3MIY7</accession>
<evidence type="ECO:0000256" key="7">
    <source>
        <dbReference type="PROSITE-ProRule" id="PRU10141"/>
    </source>
</evidence>
<reference evidence="11" key="1">
    <citation type="journal article" date="2019" name="Int. J. Syst. Evol. Microbiol.">
        <title>The Global Catalogue of Microorganisms (GCM) 10K type strain sequencing project: providing services to taxonomists for standard genome sequencing and annotation.</title>
        <authorList>
            <consortium name="The Broad Institute Genomics Platform"/>
            <consortium name="The Broad Institute Genome Sequencing Center for Infectious Disease"/>
            <person name="Wu L."/>
            <person name="Ma J."/>
        </authorList>
    </citation>
    <scope>NUCLEOTIDE SEQUENCE [LARGE SCALE GENOMIC DNA]</scope>
    <source>
        <strain evidence="11">CGMCC 4.7367</strain>
    </source>
</reference>
<dbReference type="PANTHER" id="PTHR43289:SF6">
    <property type="entry name" value="SERINE_THREONINE-PROTEIN KINASE NEKL-3"/>
    <property type="match status" value="1"/>
</dbReference>
<evidence type="ECO:0000256" key="1">
    <source>
        <dbReference type="ARBA" id="ARBA00012513"/>
    </source>
</evidence>
<organism evidence="10 11">
    <name type="scientific">Lentzea cavernae</name>
    <dbReference type="NCBI Taxonomy" id="2020703"/>
    <lineage>
        <taxon>Bacteria</taxon>
        <taxon>Bacillati</taxon>
        <taxon>Actinomycetota</taxon>
        <taxon>Actinomycetes</taxon>
        <taxon>Pseudonocardiales</taxon>
        <taxon>Pseudonocardiaceae</taxon>
        <taxon>Lentzea</taxon>
    </lineage>
</organism>
<evidence type="ECO:0000313" key="11">
    <source>
        <dbReference type="Proteomes" id="UP000605568"/>
    </source>
</evidence>
<keyword evidence="8" id="KW-0812">Transmembrane</keyword>
<dbReference type="InterPro" id="IPR017441">
    <property type="entry name" value="Protein_kinase_ATP_BS"/>
</dbReference>
<evidence type="ECO:0000256" key="3">
    <source>
        <dbReference type="ARBA" id="ARBA00022679"/>
    </source>
</evidence>
<proteinExistence type="predicted"/>
<dbReference type="Gene3D" id="3.30.200.20">
    <property type="entry name" value="Phosphorylase Kinase, domain 1"/>
    <property type="match status" value="1"/>
</dbReference>
<dbReference type="Proteomes" id="UP000605568">
    <property type="component" value="Unassembled WGS sequence"/>
</dbReference>
<dbReference type="SUPFAM" id="SSF56112">
    <property type="entry name" value="Protein kinase-like (PK-like)"/>
    <property type="match status" value="1"/>
</dbReference>
<feature type="transmembrane region" description="Helical" evidence="8">
    <location>
        <begin position="275"/>
        <end position="297"/>
    </location>
</feature>
<keyword evidence="8" id="KW-0472">Membrane</keyword>
<evidence type="ECO:0000313" key="10">
    <source>
        <dbReference type="EMBL" id="GHH46036.1"/>
    </source>
</evidence>
<dbReference type="PROSITE" id="PS00107">
    <property type="entry name" value="PROTEIN_KINASE_ATP"/>
    <property type="match status" value="1"/>
</dbReference>
<protein>
    <recommendedName>
        <fullName evidence="1">non-specific serine/threonine protein kinase</fullName>
        <ecNumber evidence="1">2.7.11.1</ecNumber>
    </recommendedName>
</protein>
<sequence>MQTVADRYALLERLGSGAMGVVWRARDGLLEREVAIKQLLLPDLPPEQVEVACQRAMREGRIAARLQHPNAIGVFDVVVEDGRPCLVMEYLPSLSLSAVLKERGTLPVEEAARIGAQVADALAAAHEAGIVHRDIKPGNVLIGHNGAVKITDFGISRSAGDVSVTRTGALSGTLAYLAPELARGAEPNPAADMFSLGATLYAMTEGQPPFGRTENDFGLLYKISTGQVVPPIRSGSLTPLLTRLLAIEPAGRPAAAEVAAELAALSGTGGRRRGVLVAAAVAAVVFTAAVVTTSFVLDRNQATTPTGDGSAGQSTTSQPAAFTTTDVDAFIKQHFAKLPHDPAGARQDWAPEFRPAEGDDDRFWERYEVVAIYGEPVVSSTAQDERHAVELDLTLREAGAAEHDVSIVRHRLDLMVRDGGLLITSAREVSG</sequence>
<evidence type="ECO:0000256" key="2">
    <source>
        <dbReference type="ARBA" id="ARBA00022527"/>
    </source>
</evidence>